<evidence type="ECO:0000256" key="6">
    <source>
        <dbReference type="ARBA" id="ARBA00012201"/>
    </source>
</evidence>
<evidence type="ECO:0000256" key="16">
    <source>
        <dbReference type="ARBA" id="ARBA00023180"/>
    </source>
</evidence>
<evidence type="ECO:0000256" key="7">
    <source>
        <dbReference type="ARBA" id="ARBA00022692"/>
    </source>
</evidence>
<comment type="subcellular location">
    <subcellularLocation>
        <location evidence="4">Membrane</location>
        <topology evidence="4">Multi-pass membrane protein</topology>
    </subcellularLocation>
</comment>
<dbReference type="InterPro" id="IPR015232">
    <property type="entry name" value="DUF1935"/>
</dbReference>
<keyword evidence="24" id="KW-1185">Reference proteome</keyword>
<evidence type="ECO:0000256" key="14">
    <source>
        <dbReference type="ARBA" id="ARBA00023136"/>
    </source>
</evidence>
<dbReference type="PANTHER" id="PTHR43081">
    <property type="entry name" value="ADENYLATE CYCLASE, TERMINAL-DIFFERENTIATION SPECIFIC-RELATED"/>
    <property type="match status" value="1"/>
</dbReference>
<feature type="region of interest" description="Disordered" evidence="20">
    <location>
        <begin position="802"/>
        <end position="830"/>
    </location>
</feature>
<comment type="cofactor">
    <cofactor evidence="2">
        <name>Mg(2+)</name>
        <dbReference type="ChEBI" id="CHEBI:18420"/>
    </cofactor>
</comment>
<evidence type="ECO:0000256" key="9">
    <source>
        <dbReference type="ARBA" id="ARBA00022741"/>
    </source>
</evidence>
<dbReference type="Gene3D" id="3.30.70.1230">
    <property type="entry name" value="Nucleotide cyclase"/>
    <property type="match status" value="1"/>
</dbReference>
<keyword evidence="15 23" id="KW-0675">Receptor</keyword>
<feature type="region of interest" description="Disordered" evidence="20">
    <location>
        <begin position="1236"/>
        <end position="1266"/>
    </location>
</feature>
<feature type="domain" description="Guanylate cyclase" evidence="22">
    <location>
        <begin position="879"/>
        <end position="1023"/>
    </location>
</feature>
<sequence length="1416" mass="150253">MQRVARCAALRGGPGGTGAYAPRAQLPLLIPLLLILLCAPAFTLAAGLFSIEFFTLLESGGTRGSDAVKATANLASVTYVDSTTGTWTPTTPPSGQLNVYVTTASDGSLLQMASKTPSNQYVLVAFTSEGAVDTRMSGNNIFFVNADPATEMLALLSYIVPFKVPAKIGFLYSSSFPSGPRSVGSAVLIEFTKRISQLNYGGEVITLDLATSVSADLAGFFTSLSTNSAIFLFIPPSMANASILNSAFNRGASNYVLAPSWLMYTVTAAFSVSPATMMMTGANVIVSSTNPHPQDKNYKESMKQFSNDCSSLITDLAPSSADGVEYVAGWLAAQATLASLQPFTLWNAAPQQTDYTTGLFQSRTFTVGTEILLGATSTTCNVGGRMVLLYSLSPSTLANGTTYNTLNSVSNGALLLKPSECHAASVVLNMWTKVQVGFSQFNGATEGATYLSTQAREVGQNMRTTFNSLIVDGVDGMSCSGWQSKVSGSPGVAFVGPAFGGMDVCAVSKMLVDPLFLTTTLYQNFSNVVYVTSTHEQQWGAMATWAKGQTPPVNVYAVVRDAGATAAAMAETAQRIWAHAGVPIKSVKTLTSGEALSSSDLPSSGLILLAGMMKSDIDTMGTHLGANPGAKVVLLLDDMTQFYSSIRSTYGSSAYSDRVLFATNLPPWVTKTTETAFSKNFFASVPGPDFYAPAAMRTYLAARVLDVISSQALSPTLQGLFDSLYAQQVLVVDGLVLAPYQLNRCVYSTSDNQLQCAGFLNGGAVDTNVWTLGDMLNGADGGPLAGPYSIDLFGYARGVEISDSSSSSSSSSTVVPEPPTTTQQPKPPSNSSTATIIAVIVVCAVVVAAVAAAVVFCIFCSGDSRDNRNAPKDANEPVTLMFTDIESSTALWATAPQAMASAVALHHKVARQLIVKYKCYEVKTIGDSFMIACTQPFAAVQLAYDLQMEFHQAEWGSTAIDDAYATIGKLGGGTNPDECKTNPWSGLRVRVGIHRGLAEVRLDEVTKGYDYYGDTVNTAARTESIGCGGQVICTASVVDALAEEERATVQLLPLGPHQLRGVAAPIEMFELRTVPGRVFPSKATGVAANPLATLGAGVDGNCAPDAGELNPMMLPEESQAETTAANVEPVTEVLDVYFSAYSSQQKIKLLRKTCKYFCLPNPPRRMFASDEAYLQSLMLAVATRTSAVIDFRHKQQEGSLIGSAAEVENNEQTLDEANDHDAAAESRRHSGVFFSGIDSPKAGESKRRRSLMIGRSGPRRPSHESTASTMVLVLDNGELLTLCSGGGRSRTEEPVKEVREAAAVYLNGAPSVIGDEVSACFEEGNGLLFRVIDKAAKRWAFYNDTKDFIMHVHFSVGRSSVVEWGPGIVGKVTQVESTGRYEGELLVAPLATEVLMTGRVNGYSMRYSATLPEDGE</sequence>
<feature type="transmembrane region" description="Helical" evidence="21">
    <location>
        <begin position="836"/>
        <end position="859"/>
    </location>
</feature>
<evidence type="ECO:0000256" key="17">
    <source>
        <dbReference type="ARBA" id="ARBA00023239"/>
    </source>
</evidence>
<keyword evidence="12 21" id="KW-1133">Transmembrane helix</keyword>
<dbReference type="InterPro" id="IPR013780">
    <property type="entry name" value="Glyco_hydro_b"/>
</dbReference>
<evidence type="ECO:0000256" key="11">
    <source>
        <dbReference type="ARBA" id="ARBA00022842"/>
    </source>
</evidence>
<evidence type="ECO:0000256" key="19">
    <source>
        <dbReference type="ARBA" id="ARBA00032637"/>
    </source>
</evidence>
<dbReference type="Proteomes" id="UP001430356">
    <property type="component" value="Unassembled WGS sequence"/>
</dbReference>
<dbReference type="GO" id="GO:0006171">
    <property type="term" value="P:cAMP biosynthetic process"/>
    <property type="evidence" value="ECO:0007669"/>
    <property type="project" value="UniProtKB-KW"/>
</dbReference>
<comment type="catalytic activity">
    <reaction evidence="1">
        <text>ATP = 3',5'-cyclic AMP + diphosphate</text>
        <dbReference type="Rhea" id="RHEA:15389"/>
        <dbReference type="ChEBI" id="CHEBI:30616"/>
        <dbReference type="ChEBI" id="CHEBI:33019"/>
        <dbReference type="ChEBI" id="CHEBI:58165"/>
        <dbReference type="EC" id="4.6.1.1"/>
    </reaction>
</comment>
<keyword evidence="11" id="KW-0460">Magnesium</keyword>
<gene>
    <name evidence="23" type="ORF">NESM_000550500</name>
</gene>
<evidence type="ECO:0000256" key="1">
    <source>
        <dbReference type="ARBA" id="ARBA00001593"/>
    </source>
</evidence>
<evidence type="ECO:0000256" key="21">
    <source>
        <dbReference type="SAM" id="Phobius"/>
    </source>
</evidence>
<dbReference type="GO" id="GO:0046872">
    <property type="term" value="F:metal ion binding"/>
    <property type="evidence" value="ECO:0007669"/>
    <property type="project" value="UniProtKB-KW"/>
</dbReference>
<dbReference type="SMART" id="SM00044">
    <property type="entry name" value="CYCc"/>
    <property type="match status" value="1"/>
</dbReference>
<evidence type="ECO:0000256" key="5">
    <source>
        <dbReference type="ARBA" id="ARBA00005381"/>
    </source>
</evidence>
<comment type="caution">
    <text evidence="23">The sequence shown here is derived from an EMBL/GenBank/DDBJ whole genome shotgun (WGS) entry which is preliminary data.</text>
</comment>
<evidence type="ECO:0000256" key="4">
    <source>
        <dbReference type="ARBA" id="ARBA00004141"/>
    </source>
</evidence>
<dbReference type="FunFam" id="3.30.70.1230:FF:000022">
    <property type="entry name" value="Receptor-type adenylate cyclase GRESAG 4, putative"/>
    <property type="match status" value="1"/>
</dbReference>
<dbReference type="PANTHER" id="PTHR43081:SF1">
    <property type="entry name" value="ADENYLATE CYCLASE, TERMINAL-DIFFERENTIATION SPECIFIC"/>
    <property type="match status" value="1"/>
</dbReference>
<dbReference type="InterPro" id="IPR001054">
    <property type="entry name" value="A/G_cyclase"/>
</dbReference>
<evidence type="ECO:0000313" key="24">
    <source>
        <dbReference type="Proteomes" id="UP001430356"/>
    </source>
</evidence>
<evidence type="ECO:0000256" key="15">
    <source>
        <dbReference type="ARBA" id="ARBA00023170"/>
    </source>
</evidence>
<dbReference type="InterPro" id="IPR029787">
    <property type="entry name" value="Nucleotide_cyclase"/>
</dbReference>
<protein>
    <recommendedName>
        <fullName evidence="6">adenylate cyclase</fullName>
        <ecNumber evidence="6">4.6.1.1</ecNumber>
    </recommendedName>
    <alternativeName>
        <fullName evidence="18">ATP pyrophosphate-lyase</fullName>
    </alternativeName>
    <alternativeName>
        <fullName evidence="19">Adenylyl cyclase</fullName>
    </alternativeName>
</protein>
<keyword evidence="8" id="KW-0479">Metal-binding</keyword>
<dbReference type="InterPro" id="IPR036310">
    <property type="entry name" value="Smp-1-like_sf"/>
</dbReference>
<dbReference type="PROSITE" id="PS50125">
    <property type="entry name" value="GUANYLATE_CYCLASE_2"/>
    <property type="match status" value="1"/>
</dbReference>
<evidence type="ECO:0000256" key="2">
    <source>
        <dbReference type="ARBA" id="ARBA00001946"/>
    </source>
</evidence>
<accession>A0AAW0ER06</accession>
<dbReference type="CDD" id="cd07302">
    <property type="entry name" value="CHD"/>
    <property type="match status" value="1"/>
</dbReference>
<dbReference type="Pfam" id="PF00211">
    <property type="entry name" value="Guanylate_cyc"/>
    <property type="match status" value="1"/>
</dbReference>
<comment type="similarity">
    <text evidence="5">Belongs to the adenylyl cyclase class-3 family.</text>
</comment>
<keyword evidence="14 21" id="KW-0472">Membrane</keyword>
<keyword evidence="13" id="KW-0115">cAMP biosynthesis</keyword>
<keyword evidence="17" id="KW-0456">Lyase</keyword>
<evidence type="ECO:0000259" key="22">
    <source>
        <dbReference type="PROSITE" id="PS50125"/>
    </source>
</evidence>
<name>A0AAW0ER06_9TRYP</name>
<dbReference type="GO" id="GO:0005524">
    <property type="term" value="F:ATP binding"/>
    <property type="evidence" value="ECO:0007669"/>
    <property type="project" value="UniProtKB-KW"/>
</dbReference>
<keyword evidence="7 21" id="KW-0812">Transmembrane</keyword>
<evidence type="ECO:0000256" key="3">
    <source>
        <dbReference type="ARBA" id="ARBA00002708"/>
    </source>
</evidence>
<proteinExistence type="inferred from homology"/>
<evidence type="ECO:0000313" key="23">
    <source>
        <dbReference type="EMBL" id="KAK7196155.1"/>
    </source>
</evidence>
<organism evidence="23 24">
    <name type="scientific">Novymonas esmeraldas</name>
    <dbReference type="NCBI Taxonomy" id="1808958"/>
    <lineage>
        <taxon>Eukaryota</taxon>
        <taxon>Discoba</taxon>
        <taxon>Euglenozoa</taxon>
        <taxon>Kinetoplastea</taxon>
        <taxon>Metakinetoplastina</taxon>
        <taxon>Trypanosomatida</taxon>
        <taxon>Trypanosomatidae</taxon>
        <taxon>Novymonas</taxon>
    </lineage>
</organism>
<dbReference type="InterPro" id="IPR057398">
    <property type="entry name" value="GRESAG4.1/3_peripasmic_2"/>
</dbReference>
<dbReference type="Gene3D" id="2.60.40.1180">
    <property type="entry name" value="Golgi alpha-mannosidase II"/>
    <property type="match status" value="1"/>
</dbReference>
<evidence type="ECO:0000256" key="10">
    <source>
        <dbReference type="ARBA" id="ARBA00022840"/>
    </source>
</evidence>
<dbReference type="EC" id="4.6.1.1" evidence="6"/>
<evidence type="ECO:0000256" key="12">
    <source>
        <dbReference type="ARBA" id="ARBA00022989"/>
    </source>
</evidence>
<dbReference type="SUPFAM" id="SSF55073">
    <property type="entry name" value="Nucleotide cyclase"/>
    <property type="match status" value="1"/>
</dbReference>
<keyword evidence="10" id="KW-0067">ATP-binding</keyword>
<evidence type="ECO:0000256" key="18">
    <source>
        <dbReference type="ARBA" id="ARBA00032597"/>
    </source>
</evidence>
<evidence type="ECO:0000256" key="20">
    <source>
        <dbReference type="SAM" id="MobiDB-lite"/>
    </source>
</evidence>
<keyword evidence="16" id="KW-0325">Glycoprotein</keyword>
<dbReference type="InterPro" id="IPR050697">
    <property type="entry name" value="Adenylyl/Guanylyl_Cyclase_3/4"/>
</dbReference>
<dbReference type="GO" id="GO:0004016">
    <property type="term" value="F:adenylate cyclase activity"/>
    <property type="evidence" value="ECO:0007669"/>
    <property type="project" value="UniProtKB-EC"/>
</dbReference>
<dbReference type="GO" id="GO:0035556">
    <property type="term" value="P:intracellular signal transduction"/>
    <property type="evidence" value="ECO:0007669"/>
    <property type="project" value="InterPro"/>
</dbReference>
<evidence type="ECO:0000256" key="13">
    <source>
        <dbReference type="ARBA" id="ARBA00022998"/>
    </source>
</evidence>
<dbReference type="EMBL" id="JAECZO010000070">
    <property type="protein sequence ID" value="KAK7196155.1"/>
    <property type="molecule type" value="Genomic_DNA"/>
</dbReference>
<dbReference type="SUPFAM" id="SSF101601">
    <property type="entry name" value="Smp-1-like"/>
    <property type="match status" value="1"/>
</dbReference>
<reference evidence="23 24" key="1">
    <citation type="journal article" date="2021" name="MBio">
        <title>A New Model Trypanosomatid, Novymonas esmeraldas: Genomic Perception of Its 'Candidatus Pandoraea novymonadis' Endosymbiont.</title>
        <authorList>
            <person name="Zakharova A."/>
            <person name="Saura A."/>
            <person name="Butenko A."/>
            <person name="Podesvova L."/>
            <person name="Warmusova S."/>
            <person name="Kostygov A.Y."/>
            <person name="Nenarokova A."/>
            <person name="Lukes J."/>
            <person name="Opperdoes F.R."/>
            <person name="Yurchenko V."/>
        </authorList>
    </citation>
    <scope>NUCLEOTIDE SEQUENCE [LARGE SCALE GENOMIC DNA]</scope>
    <source>
        <strain evidence="23 24">E262AT.01</strain>
    </source>
</reference>
<dbReference type="GO" id="GO:0016020">
    <property type="term" value="C:membrane"/>
    <property type="evidence" value="ECO:0007669"/>
    <property type="project" value="UniProtKB-SubCell"/>
</dbReference>
<dbReference type="Pfam" id="PF09149">
    <property type="entry name" value="DUF1935"/>
    <property type="match status" value="1"/>
</dbReference>
<dbReference type="Pfam" id="PF25493">
    <property type="entry name" value="Peripla_BP_A-cyclase"/>
    <property type="match status" value="1"/>
</dbReference>
<evidence type="ECO:0000256" key="8">
    <source>
        <dbReference type="ARBA" id="ARBA00022723"/>
    </source>
</evidence>
<keyword evidence="9" id="KW-0547">Nucleotide-binding</keyword>
<comment type="function">
    <text evidence="3">Could act as a receptor for an unknown ligand.</text>
</comment>
<feature type="transmembrane region" description="Helical" evidence="21">
    <location>
        <begin position="28"/>
        <end position="49"/>
    </location>
</feature>